<feature type="domain" description="UvrC family homology region profile" evidence="9">
    <location>
        <begin position="263"/>
        <end position="476"/>
    </location>
</feature>
<keyword evidence="4 7" id="KW-0267">Excision nuclease</keyword>
<evidence type="ECO:0000256" key="6">
    <source>
        <dbReference type="ARBA" id="ARBA00023236"/>
    </source>
</evidence>
<accession>H6RHD3</accession>
<dbReference type="InterPro" id="IPR050066">
    <property type="entry name" value="UvrABC_protein_C"/>
</dbReference>
<comment type="similarity">
    <text evidence="7">Belongs to the UvrC family.</text>
</comment>
<dbReference type="SUPFAM" id="SSF47781">
    <property type="entry name" value="RuvA domain 2-like"/>
    <property type="match status" value="1"/>
</dbReference>
<dbReference type="HAMAP" id="MF_00203">
    <property type="entry name" value="UvrC"/>
    <property type="match status" value="1"/>
</dbReference>
<dbReference type="InterPro" id="IPR035901">
    <property type="entry name" value="GIY-YIG_endonuc_sf"/>
</dbReference>
<reference evidence="10" key="2">
    <citation type="submission" date="2012-02" db="EMBL/GenBank/DDBJ databases">
        <authorList>
            <person name="Genoscope - CEA"/>
        </authorList>
    </citation>
    <scope>NUCLEOTIDE SEQUENCE</scope>
</reference>
<dbReference type="PANTHER" id="PTHR30562:SF1">
    <property type="entry name" value="UVRABC SYSTEM PROTEIN C"/>
    <property type="match status" value="1"/>
</dbReference>
<dbReference type="GO" id="GO:0009381">
    <property type="term" value="F:excinuclease ABC activity"/>
    <property type="evidence" value="ECO:0007669"/>
    <property type="project" value="UniProtKB-UniRule"/>
</dbReference>
<dbReference type="InterPro" id="IPR000305">
    <property type="entry name" value="GIY-YIG_endonuc"/>
</dbReference>
<evidence type="ECO:0000256" key="3">
    <source>
        <dbReference type="ARBA" id="ARBA00022769"/>
    </source>
</evidence>
<dbReference type="NCBIfam" id="TIGR00194">
    <property type="entry name" value="uvrC"/>
    <property type="match status" value="1"/>
</dbReference>
<dbReference type="PANTHER" id="PTHR30562">
    <property type="entry name" value="UVRC/OXIDOREDUCTASE"/>
    <property type="match status" value="1"/>
</dbReference>
<dbReference type="InterPro" id="IPR010994">
    <property type="entry name" value="RuvA_2-like"/>
</dbReference>
<dbReference type="Pfam" id="PF14520">
    <property type="entry name" value="HHH_5"/>
    <property type="match status" value="1"/>
</dbReference>
<dbReference type="InterPro" id="IPR038476">
    <property type="entry name" value="UvrC_RNase_H_dom_sf"/>
</dbReference>
<keyword evidence="3 7" id="KW-0228">DNA excision</keyword>
<dbReference type="GO" id="GO:0009432">
    <property type="term" value="P:SOS response"/>
    <property type="evidence" value="ECO:0007669"/>
    <property type="project" value="UniProtKB-UniRule"/>
</dbReference>
<gene>
    <name evidence="7" type="primary">uvrC</name>
    <name evidence="10" type="ORF">VIS_S18DCB90008</name>
</gene>
<dbReference type="Pfam" id="PF08459">
    <property type="entry name" value="UvrC_RNaseH_dom"/>
    <property type="match status" value="1"/>
</dbReference>
<reference evidence="10" key="1">
    <citation type="journal article" date="2012" name="Environ. Microbiol.">
        <title>Genomic content of uncultured Bacteroidetes from contrasting oceanic provinces in the North Atlantic Ocean.</title>
        <authorList>
            <person name="Gomez-Pereira P.R."/>
            <person name="Schuler M."/>
            <person name="Fuchs B.M."/>
            <person name="Bennke C."/>
            <person name="Teeling H."/>
            <person name="Waldmann J."/>
            <person name="Richter M."/>
            <person name="Barbe V."/>
            <person name="Bataille E."/>
            <person name="Glockner F.O."/>
            <person name="Amann R."/>
        </authorList>
    </citation>
    <scope>NUCLEOTIDE SEQUENCE</scope>
</reference>
<dbReference type="InterPro" id="IPR036876">
    <property type="entry name" value="UVR_dom_sf"/>
</dbReference>
<comment type="function">
    <text evidence="7">The UvrABC repair system catalyzes the recognition and processing of DNA lesions. UvrC both incises the 5' and 3' sides of the lesion. The N-terminal half is responsible for the 3' incision and the C-terminal half is responsible for the 5' incision.</text>
</comment>
<evidence type="ECO:0000256" key="5">
    <source>
        <dbReference type="ARBA" id="ARBA00023204"/>
    </source>
</evidence>
<dbReference type="InterPro" id="IPR047296">
    <property type="entry name" value="GIY-YIG_UvrC_Cho"/>
</dbReference>
<comment type="subunit">
    <text evidence="7">Interacts with UvrB in an incision complex.</text>
</comment>
<keyword evidence="5 7" id="KW-0234">DNA repair</keyword>
<dbReference type="GO" id="GO:0006289">
    <property type="term" value="P:nucleotide-excision repair"/>
    <property type="evidence" value="ECO:0007669"/>
    <property type="project" value="UniProtKB-UniRule"/>
</dbReference>
<evidence type="ECO:0000256" key="4">
    <source>
        <dbReference type="ARBA" id="ARBA00022881"/>
    </source>
</evidence>
<dbReference type="SMART" id="SM00465">
    <property type="entry name" value="GIYc"/>
    <property type="match status" value="1"/>
</dbReference>
<dbReference type="Pfam" id="PF22920">
    <property type="entry name" value="UvrC_RNaseH"/>
    <property type="match status" value="1"/>
</dbReference>
<evidence type="ECO:0000256" key="2">
    <source>
        <dbReference type="ARBA" id="ARBA00022763"/>
    </source>
</evidence>
<dbReference type="FunFam" id="3.40.1440.10:FF:000001">
    <property type="entry name" value="UvrABC system protein C"/>
    <property type="match status" value="1"/>
</dbReference>
<keyword evidence="6 7" id="KW-0742">SOS response</keyword>
<dbReference type="GO" id="GO:0009380">
    <property type="term" value="C:excinuclease repair complex"/>
    <property type="evidence" value="ECO:0007669"/>
    <property type="project" value="InterPro"/>
</dbReference>
<dbReference type="CDD" id="cd10434">
    <property type="entry name" value="GIY-YIG_UvrC_Cho"/>
    <property type="match status" value="1"/>
</dbReference>
<dbReference type="Gene3D" id="3.40.1440.10">
    <property type="entry name" value="GIY-YIG endonuclease"/>
    <property type="match status" value="1"/>
</dbReference>
<evidence type="ECO:0000256" key="7">
    <source>
        <dbReference type="HAMAP-Rule" id="MF_00203"/>
    </source>
</evidence>
<evidence type="ECO:0000256" key="1">
    <source>
        <dbReference type="ARBA" id="ARBA00022490"/>
    </source>
</evidence>
<dbReference type="EMBL" id="FO117608">
    <property type="protein sequence ID" value="CCG00444.1"/>
    <property type="molecule type" value="Genomic_DNA"/>
</dbReference>
<dbReference type="GO" id="GO:0005737">
    <property type="term" value="C:cytoplasm"/>
    <property type="evidence" value="ECO:0007669"/>
    <property type="project" value="UniProtKB-SubCell"/>
</dbReference>
<evidence type="ECO:0000259" key="8">
    <source>
        <dbReference type="PROSITE" id="PS50164"/>
    </source>
</evidence>
<organism evidence="10">
    <name type="scientific">uncultured Flavobacteriia bacterium</name>
    <dbReference type="NCBI Taxonomy" id="212695"/>
    <lineage>
        <taxon>Bacteria</taxon>
        <taxon>Pseudomonadati</taxon>
        <taxon>Bacteroidota</taxon>
        <taxon>Flavobacteriia</taxon>
        <taxon>environmental samples</taxon>
    </lineage>
</organism>
<protein>
    <recommendedName>
        <fullName evidence="7">UvrABC system protein C</fullName>
        <shortName evidence="7">Protein UvrC</shortName>
    </recommendedName>
    <alternativeName>
        <fullName evidence="7">Excinuclease ABC subunit C</fullName>
    </alternativeName>
</protein>
<evidence type="ECO:0000259" key="9">
    <source>
        <dbReference type="PROSITE" id="PS50165"/>
    </source>
</evidence>
<dbReference type="InterPro" id="IPR001162">
    <property type="entry name" value="UvrC_RNase_H_dom"/>
</dbReference>
<proteinExistence type="inferred from homology"/>
<keyword evidence="2 7" id="KW-0227">DNA damage</keyword>
<dbReference type="SUPFAM" id="SSF82771">
    <property type="entry name" value="GIY-YIG endonuclease"/>
    <property type="match status" value="1"/>
</dbReference>
<dbReference type="InterPro" id="IPR004791">
    <property type="entry name" value="UvrC"/>
</dbReference>
<dbReference type="PROSITE" id="PS50164">
    <property type="entry name" value="GIY_YIG"/>
    <property type="match status" value="1"/>
</dbReference>
<dbReference type="GO" id="GO:0003677">
    <property type="term" value="F:DNA binding"/>
    <property type="evidence" value="ECO:0007669"/>
    <property type="project" value="UniProtKB-UniRule"/>
</dbReference>
<dbReference type="SUPFAM" id="SSF46600">
    <property type="entry name" value="C-terminal UvrC-binding domain of UvrB"/>
    <property type="match status" value="1"/>
</dbReference>
<name>H6RHD3_9BACT</name>
<dbReference type="Gene3D" id="3.30.420.340">
    <property type="entry name" value="UvrC, RNAse H endonuclease domain"/>
    <property type="match status" value="1"/>
</dbReference>
<keyword evidence="1 7" id="KW-0963">Cytoplasm</keyword>
<evidence type="ECO:0000313" key="10">
    <source>
        <dbReference type="EMBL" id="CCG00444.1"/>
    </source>
</evidence>
<feature type="domain" description="GIY-YIG" evidence="8">
    <location>
        <begin position="16"/>
        <end position="94"/>
    </location>
</feature>
<dbReference type="Pfam" id="PF01541">
    <property type="entry name" value="GIY-YIG"/>
    <property type="match status" value="1"/>
</dbReference>
<dbReference type="PROSITE" id="PS50165">
    <property type="entry name" value="UVRC"/>
    <property type="match status" value="1"/>
</dbReference>
<comment type="subcellular location">
    <subcellularLocation>
        <location evidence="7">Cytoplasm</location>
    </subcellularLocation>
</comment>
<dbReference type="AlphaFoldDB" id="H6RHD3"/>
<dbReference type="Gene3D" id="1.10.150.20">
    <property type="entry name" value="5' to 3' exonuclease, C-terminal subdomain"/>
    <property type="match status" value="1"/>
</dbReference>
<sequence>MATTDHIQAILERMPHEPGVYQHFDGDGKLLYIGKAKNLKKRVASYFTKQDHNGKTRLLVKKIRDVQWIVTASEADALLLENNMIKEHKPIYNIQLKDDKTYPFIVLKKERFPRIFPTRQVRKDGSEYFGPYSNVKGMHAVLDLCKKLYPIRTCSLALTEDNISKGKFRVCLEYHIGNCMGPCVGKQTEEAYNDSIAAIRHVLRGNLGEVKSALKESMMVAASDLRFEEAERLKLKLLAVDKFQAKSTVVHPTVSDVEVYGVVSDAKSAFVNFMRIHNGAVVQGQTLEFRRRLDESDEEILSAAIPQIRDRFDVASRTVLAQVDVEVLGAECLVPQRGDKKKLLDMSLRNAQFAMRDRHAQLEQVDPDAAKDRLMETMMHDLRLKEHPVHMECFDNSNIHGTNPASACVVFRNGKPAKRDYRKFNIRTVEGPDDFASMKEAVYRRYKRLRDEGESLPQMVVIDGGKGQLSHAMEAIDELGLRGKIAFVGIAKRLEELYFPGDSVPIYLDKRSPTLRVVQQMRDEAHRFSLAHHRKRRSKAFLHSELDDIPGVGPKTRQALMTAFGDVKAVSEASEKALLDVVSLKVARAVRVHFHGSDA</sequence>